<feature type="chain" id="PRO_5025370693" description="Phosphatidate phosphatase APP1 catalytic domain-containing protein" evidence="1">
    <location>
        <begin position="20"/>
        <end position="436"/>
    </location>
</feature>
<evidence type="ECO:0000313" key="4">
    <source>
        <dbReference type="Proteomes" id="UP000799421"/>
    </source>
</evidence>
<evidence type="ECO:0000313" key="3">
    <source>
        <dbReference type="EMBL" id="KAF2858268.1"/>
    </source>
</evidence>
<dbReference type="OrthoDB" id="414243at2759"/>
<keyword evidence="1" id="KW-0732">Signal</keyword>
<reference evidence="3" key="1">
    <citation type="journal article" date="2020" name="Stud. Mycol.">
        <title>101 Dothideomycetes genomes: a test case for predicting lifestyles and emergence of pathogens.</title>
        <authorList>
            <person name="Haridas S."/>
            <person name="Albert R."/>
            <person name="Binder M."/>
            <person name="Bloem J."/>
            <person name="Labutti K."/>
            <person name="Salamov A."/>
            <person name="Andreopoulos B."/>
            <person name="Baker S."/>
            <person name="Barry K."/>
            <person name="Bills G."/>
            <person name="Bluhm B."/>
            <person name="Cannon C."/>
            <person name="Castanera R."/>
            <person name="Culley D."/>
            <person name="Daum C."/>
            <person name="Ezra D."/>
            <person name="Gonzalez J."/>
            <person name="Henrissat B."/>
            <person name="Kuo A."/>
            <person name="Liang C."/>
            <person name="Lipzen A."/>
            <person name="Lutzoni F."/>
            <person name="Magnuson J."/>
            <person name="Mondo S."/>
            <person name="Nolan M."/>
            <person name="Ohm R."/>
            <person name="Pangilinan J."/>
            <person name="Park H.-J."/>
            <person name="Ramirez L."/>
            <person name="Alfaro M."/>
            <person name="Sun H."/>
            <person name="Tritt A."/>
            <person name="Yoshinaga Y."/>
            <person name="Zwiers L.-H."/>
            <person name="Turgeon B."/>
            <person name="Goodwin S."/>
            <person name="Spatafora J."/>
            <person name="Crous P."/>
            <person name="Grigoriev I."/>
        </authorList>
    </citation>
    <scope>NUCLEOTIDE SEQUENCE</scope>
    <source>
        <strain evidence="3">CBS 480.64</strain>
    </source>
</reference>
<organism evidence="3 4">
    <name type="scientific">Piedraia hortae CBS 480.64</name>
    <dbReference type="NCBI Taxonomy" id="1314780"/>
    <lineage>
        <taxon>Eukaryota</taxon>
        <taxon>Fungi</taxon>
        <taxon>Dikarya</taxon>
        <taxon>Ascomycota</taxon>
        <taxon>Pezizomycotina</taxon>
        <taxon>Dothideomycetes</taxon>
        <taxon>Dothideomycetidae</taxon>
        <taxon>Capnodiales</taxon>
        <taxon>Piedraiaceae</taxon>
        <taxon>Piedraia</taxon>
    </lineage>
</organism>
<dbReference type="InterPro" id="IPR052935">
    <property type="entry name" value="Mg2+_PAP"/>
</dbReference>
<dbReference type="Proteomes" id="UP000799421">
    <property type="component" value="Unassembled WGS sequence"/>
</dbReference>
<dbReference type="GO" id="GO:0008195">
    <property type="term" value="F:phosphatidate phosphatase activity"/>
    <property type="evidence" value="ECO:0007669"/>
    <property type="project" value="InterPro"/>
</dbReference>
<feature type="signal peptide" evidence="1">
    <location>
        <begin position="1"/>
        <end position="19"/>
    </location>
</feature>
<name>A0A6A7BUV2_9PEZI</name>
<sequence>MRTLRPLVLLLASLSHCKADDPHTTYGYIRSSHDDPVPKRFKNMDRAYIKVIAATFWILNNFYQIKDQNLFAMETLGNAIDDFIYHSIDNRTLPLRIRNLNTYAFWSPEPRPDKAHYPGRWIARVHGRMFKMVERTPGSVVIGGKALTGHAEATLNSIPQEDRGQALDLTTEIYSHPIFNHPVPPLLLGSEGHQKVTLLRDTELPGTFNEFAPLDPVPPPSPNAAFCIKRIQSRFESALNSQGEINLVPPEGVTIIADIDAVLREAEKRGTRTPDTAKFNPKKSAFKPFVPWLNMPHLFAQFAPRCDVHFHYITNAPLQLSGMYTPFLKRFYPPGSYDIGAEWVEDANEGNINLILETFPERKFVLFLDLEKKYNELRPVSKDQILAVFVRGRSKGRIHAARLKRHFRGIPIKRIYPFKVPDDIKSLDFGTFWRGR</sequence>
<feature type="domain" description="Phosphatidate phosphatase APP1 catalytic" evidence="2">
    <location>
        <begin position="253"/>
        <end position="391"/>
    </location>
</feature>
<dbReference type="PANTHER" id="PTHR28208">
    <property type="entry name" value="PHOSPHATIDATE PHOSPHATASE APP1"/>
    <property type="match status" value="1"/>
</dbReference>
<dbReference type="GO" id="GO:0030479">
    <property type="term" value="C:actin cortical patch"/>
    <property type="evidence" value="ECO:0007669"/>
    <property type="project" value="TreeGrafter"/>
</dbReference>
<evidence type="ECO:0000256" key="1">
    <source>
        <dbReference type="SAM" id="SignalP"/>
    </source>
</evidence>
<evidence type="ECO:0000259" key="2">
    <source>
        <dbReference type="Pfam" id="PF09949"/>
    </source>
</evidence>
<protein>
    <recommendedName>
        <fullName evidence="2">Phosphatidate phosphatase APP1 catalytic domain-containing protein</fullName>
    </recommendedName>
</protein>
<dbReference type="PANTHER" id="PTHR28208:SF2">
    <property type="entry name" value="PHOSPHATIDATE PHOSPHATASE APP1 CATALYTIC DOMAIN-CONTAINING PROTEIN"/>
    <property type="match status" value="1"/>
</dbReference>
<gene>
    <name evidence="3" type="ORF">K470DRAFT_266164</name>
</gene>
<dbReference type="AlphaFoldDB" id="A0A6A7BUV2"/>
<keyword evidence="4" id="KW-1185">Reference proteome</keyword>
<dbReference type="EMBL" id="MU006013">
    <property type="protein sequence ID" value="KAF2858268.1"/>
    <property type="molecule type" value="Genomic_DNA"/>
</dbReference>
<dbReference type="Pfam" id="PF09949">
    <property type="entry name" value="APP1_cat"/>
    <property type="match status" value="1"/>
</dbReference>
<dbReference type="InterPro" id="IPR019236">
    <property type="entry name" value="APP1_cat"/>
</dbReference>
<accession>A0A6A7BUV2</accession>
<proteinExistence type="predicted"/>